<dbReference type="InterPro" id="IPR056923">
    <property type="entry name" value="Minor_tail_gp31_C"/>
</dbReference>
<organism evidence="2 3">
    <name type="scientific">uncultured phage cr52_1</name>
    <dbReference type="NCBI Taxonomy" id="2772079"/>
    <lineage>
        <taxon>Viruses</taxon>
        <taxon>Duplodnaviria</taxon>
        <taxon>Heunggongvirae</taxon>
        <taxon>Uroviricota</taxon>
        <taxon>Caudoviricetes</taxon>
        <taxon>Crassvirales</taxon>
        <taxon>Suoliviridae</taxon>
        <taxon>Loutivirinae</taxon>
        <taxon>Buchavirus</taxon>
        <taxon>Buchavirus copri</taxon>
    </lineage>
</organism>
<evidence type="ECO:0000313" key="2">
    <source>
        <dbReference type="EMBL" id="QOR56637.1"/>
    </source>
</evidence>
<protein>
    <recommendedName>
        <fullName evidence="1">Minor tail protein gp31 C-terminal domain-containing protein</fullName>
    </recommendedName>
</protein>
<evidence type="ECO:0000259" key="1">
    <source>
        <dbReference type="Pfam" id="PF24243"/>
    </source>
</evidence>
<dbReference type="Pfam" id="PF24243">
    <property type="entry name" value="Phage_tail_C"/>
    <property type="match status" value="1"/>
</dbReference>
<keyword evidence="3" id="KW-1185">Reference proteome</keyword>
<dbReference type="KEGG" id="vg:65130550"/>
<proteinExistence type="predicted"/>
<name>A0A7M1RQD0_9CAUD</name>
<evidence type="ECO:0000313" key="3">
    <source>
        <dbReference type="Proteomes" id="UP000594150"/>
    </source>
</evidence>
<sequence>MKETINFVSSKITPNCKEVQYWIDLQSDPYGRVIKTWTGSEWSTITDSDLLNKIEAELENKANKATTLSGYGITDAYTKTQVDSKVASVYRVKGSVANFDALPTTAVVGDVYNLTDTGANYVCIVANPAEWDKLSETVDLSHCVASDDVSNVVAMTQAEYEALQTKDSKTLYLIHE</sequence>
<feature type="domain" description="Minor tail protein gp31 C-terminal" evidence="1">
    <location>
        <begin position="151"/>
        <end position="174"/>
    </location>
</feature>
<dbReference type="RefSeq" id="YP_010112089.1">
    <property type="nucleotide sequence ID" value="NC_055888.1"/>
</dbReference>
<dbReference type="GeneID" id="65130550"/>
<dbReference type="Proteomes" id="UP000594150">
    <property type="component" value="Segment"/>
</dbReference>
<dbReference type="EMBL" id="MT774395">
    <property type="protein sequence ID" value="QOR56637.1"/>
    <property type="molecule type" value="Genomic_DNA"/>
</dbReference>
<accession>A0A7M1RQD0</accession>
<reference evidence="2 3" key="1">
    <citation type="submission" date="2020-07" db="EMBL/GenBank/DDBJ databases">
        <title>Taxonomic proposal: Crassvirales, a new order of highly abundant and diverse bacterial viruses.</title>
        <authorList>
            <person name="Shkoporov A.N."/>
            <person name="Stockdale S.R."/>
            <person name="Guerin E."/>
            <person name="Ross R.P."/>
            <person name="Hill C."/>
        </authorList>
    </citation>
    <scope>NUCLEOTIDE SEQUENCE [LARGE SCALE GENOMIC DNA]</scope>
</reference>